<dbReference type="InterPro" id="IPR000477">
    <property type="entry name" value="RT_dom"/>
</dbReference>
<dbReference type="Pfam" id="PF00078">
    <property type="entry name" value="RVT_1"/>
    <property type="match status" value="1"/>
</dbReference>
<reference evidence="2 3" key="1">
    <citation type="journal article" date="2020" name="ISME J.">
        <title>Uncovering the hidden diversity of litter-decomposition mechanisms in mushroom-forming fungi.</title>
        <authorList>
            <person name="Floudas D."/>
            <person name="Bentzer J."/>
            <person name="Ahren D."/>
            <person name="Johansson T."/>
            <person name="Persson P."/>
            <person name="Tunlid A."/>
        </authorList>
    </citation>
    <scope>NUCLEOTIDE SEQUENCE [LARGE SCALE GENOMIC DNA]</scope>
    <source>
        <strain evidence="2 3">CBS 291.85</strain>
    </source>
</reference>
<evidence type="ECO:0000313" key="3">
    <source>
        <dbReference type="Proteomes" id="UP000559256"/>
    </source>
</evidence>
<accession>A0A8H5LRS9</accession>
<organism evidence="2 3">
    <name type="scientific">Tetrapyrgos nigripes</name>
    <dbReference type="NCBI Taxonomy" id="182062"/>
    <lineage>
        <taxon>Eukaryota</taxon>
        <taxon>Fungi</taxon>
        <taxon>Dikarya</taxon>
        <taxon>Basidiomycota</taxon>
        <taxon>Agaricomycotina</taxon>
        <taxon>Agaricomycetes</taxon>
        <taxon>Agaricomycetidae</taxon>
        <taxon>Agaricales</taxon>
        <taxon>Marasmiineae</taxon>
        <taxon>Marasmiaceae</taxon>
        <taxon>Tetrapyrgos</taxon>
    </lineage>
</organism>
<proteinExistence type="predicted"/>
<dbReference type="PANTHER" id="PTHR47027:SF20">
    <property type="entry name" value="REVERSE TRANSCRIPTASE-LIKE PROTEIN WITH RNA-DIRECTED DNA POLYMERASE DOMAIN"/>
    <property type="match status" value="1"/>
</dbReference>
<protein>
    <recommendedName>
        <fullName evidence="1">Reverse transcriptase domain-containing protein</fullName>
    </recommendedName>
</protein>
<keyword evidence="3" id="KW-1185">Reference proteome</keyword>
<dbReference type="OrthoDB" id="3240817at2759"/>
<comment type="caution">
    <text evidence="2">The sequence shown here is derived from an EMBL/GenBank/DDBJ whole genome shotgun (WGS) entry which is preliminary data.</text>
</comment>
<sequence length="329" mass="37040">MPILQWAQSQKLILPSQNGFQKGCQTTNNIFILCLLAMEKAKSMGNTLWVAGVSLKDAFPSVHCATVWLKLKQLGTGGKIFDLLWLIYREMKYKVQHGDFLSDKFTSLSGILAGDTCSPLLWILYFSDFGIPQSADGIELFSEYILHLEQVDDLLLLVMLPEGLQQKMNLFYNWCKVNFMVINALKSFIVYHGPAPDFIPIFLFDQDIVPIVEDYVYVRMKLHSGNFLVFSSVAAPHYENKAAKAHSVAHSILHIESMIGILPLEEGKLLYTACVDPHLILMSTSQWPTHSTRYKSISSEGFFACQNAPLLSQCIQKLVLYQSSISACN</sequence>
<name>A0A8H5LRS9_9AGAR</name>
<dbReference type="EMBL" id="JAACJM010000020">
    <property type="protein sequence ID" value="KAF5367011.1"/>
    <property type="molecule type" value="Genomic_DNA"/>
</dbReference>
<gene>
    <name evidence="2" type="ORF">D9758_003843</name>
</gene>
<dbReference type="AlphaFoldDB" id="A0A8H5LRS9"/>
<dbReference type="PANTHER" id="PTHR47027">
    <property type="entry name" value="REVERSE TRANSCRIPTASE DOMAIN-CONTAINING PROTEIN"/>
    <property type="match status" value="1"/>
</dbReference>
<dbReference type="Proteomes" id="UP000559256">
    <property type="component" value="Unassembled WGS sequence"/>
</dbReference>
<feature type="domain" description="Reverse transcriptase" evidence="1">
    <location>
        <begin position="11"/>
        <end position="191"/>
    </location>
</feature>
<evidence type="ECO:0000259" key="1">
    <source>
        <dbReference type="Pfam" id="PF00078"/>
    </source>
</evidence>
<evidence type="ECO:0000313" key="2">
    <source>
        <dbReference type="EMBL" id="KAF5367011.1"/>
    </source>
</evidence>